<gene>
    <name evidence="1" type="ORF">IPJ38_04940</name>
</gene>
<reference evidence="1 2" key="1">
    <citation type="submission" date="2020-10" db="EMBL/GenBank/DDBJ databases">
        <title>Connecting structure to function with the recovery of over 1000 high-quality activated sludge metagenome-assembled genomes encoding full-length rRNA genes using long-read sequencing.</title>
        <authorList>
            <person name="Singleton C.M."/>
            <person name="Petriglieri F."/>
            <person name="Kristensen J.M."/>
            <person name="Kirkegaard R.H."/>
            <person name="Michaelsen T.Y."/>
            <person name="Andersen M.H."/>
            <person name="Karst S.M."/>
            <person name="Dueholm M.S."/>
            <person name="Nielsen P.H."/>
            <person name="Albertsen M."/>
        </authorList>
    </citation>
    <scope>NUCLEOTIDE SEQUENCE [LARGE SCALE GENOMIC DNA]</scope>
    <source>
        <strain evidence="1">EsbW_18-Q3-R4-48_BATAC.463</strain>
    </source>
</reference>
<dbReference type="AlphaFoldDB" id="A0A935JVK7"/>
<proteinExistence type="predicted"/>
<dbReference type="Proteomes" id="UP000739411">
    <property type="component" value="Unassembled WGS sequence"/>
</dbReference>
<protein>
    <submittedName>
        <fullName evidence="1">Uncharacterized protein</fullName>
    </submittedName>
</protein>
<sequence>MKSYCVYEIETANEKERQTILEIFKEYRSLEEVKHLRDECSPDVFCLKFEIDGNGQTYESFFDDVDNAIVKLDYAAFEIERYVPYDFYVLAYPIKMEKKLHVVEIAAAVVSAMESRIKWLRSTNYHLPG</sequence>
<evidence type="ECO:0000313" key="2">
    <source>
        <dbReference type="Proteomes" id="UP000739411"/>
    </source>
</evidence>
<organism evidence="1 2">
    <name type="scientific">Candidatus Dechloromonas phosphorivorans</name>
    <dbReference type="NCBI Taxonomy" id="2899244"/>
    <lineage>
        <taxon>Bacteria</taxon>
        <taxon>Pseudomonadati</taxon>
        <taxon>Pseudomonadota</taxon>
        <taxon>Betaproteobacteria</taxon>
        <taxon>Rhodocyclales</taxon>
        <taxon>Azonexaceae</taxon>
        <taxon>Dechloromonas</taxon>
    </lineage>
</organism>
<dbReference type="EMBL" id="JADJMS010000009">
    <property type="protein sequence ID" value="MBK7414547.1"/>
    <property type="molecule type" value="Genomic_DNA"/>
</dbReference>
<accession>A0A935JVK7</accession>
<comment type="caution">
    <text evidence="1">The sequence shown here is derived from an EMBL/GenBank/DDBJ whole genome shotgun (WGS) entry which is preliminary data.</text>
</comment>
<evidence type="ECO:0000313" key="1">
    <source>
        <dbReference type="EMBL" id="MBK7414547.1"/>
    </source>
</evidence>
<name>A0A935JVK7_9RHOO</name>